<comment type="caution">
    <text evidence="1">The sequence shown here is derived from an EMBL/GenBank/DDBJ whole genome shotgun (WGS) entry which is preliminary data.</text>
</comment>
<protein>
    <submittedName>
        <fullName evidence="1">33541_t:CDS:1</fullName>
    </submittedName>
</protein>
<proteinExistence type="predicted"/>
<evidence type="ECO:0000313" key="1">
    <source>
        <dbReference type="EMBL" id="CAG8813496.1"/>
    </source>
</evidence>
<dbReference type="Proteomes" id="UP000789920">
    <property type="component" value="Unassembled WGS sequence"/>
</dbReference>
<accession>A0ACA9RW23</accession>
<name>A0ACA9RW23_9GLOM</name>
<reference evidence="1" key="1">
    <citation type="submission" date="2021-06" db="EMBL/GenBank/DDBJ databases">
        <authorList>
            <person name="Kallberg Y."/>
            <person name="Tangrot J."/>
            <person name="Rosling A."/>
        </authorList>
    </citation>
    <scope>NUCLEOTIDE SEQUENCE</scope>
    <source>
        <strain evidence="1">MA461A</strain>
    </source>
</reference>
<keyword evidence="2" id="KW-1185">Reference proteome</keyword>
<organism evidence="1 2">
    <name type="scientific">Racocetra persica</name>
    <dbReference type="NCBI Taxonomy" id="160502"/>
    <lineage>
        <taxon>Eukaryota</taxon>
        <taxon>Fungi</taxon>
        <taxon>Fungi incertae sedis</taxon>
        <taxon>Mucoromycota</taxon>
        <taxon>Glomeromycotina</taxon>
        <taxon>Glomeromycetes</taxon>
        <taxon>Diversisporales</taxon>
        <taxon>Gigasporaceae</taxon>
        <taxon>Racocetra</taxon>
    </lineage>
</organism>
<feature type="non-terminal residue" evidence="1">
    <location>
        <position position="444"/>
    </location>
</feature>
<evidence type="ECO:0000313" key="2">
    <source>
        <dbReference type="Proteomes" id="UP000789920"/>
    </source>
</evidence>
<sequence length="444" mass="51843">MSKRKDNSELFSKEIPEFTNEYRIKRRNNGHKQYGFVSAFLYDKRMNKFIFESRGHSNSQYKSQVSPIGGKREMYFEIPKKTMDGLKTGNEIQLKISKEDIEKVFDIPDGFDIEHVVKLEKWDTITGDDLLIYDKQYEMLYKQEDIFSAMSREVFEETGLDIKKISCEIKYFGFDKKIFETDGIVTHVFLVIFDSYDFIPYSKERKKGNEVIAMNLYDILKKLNDDKGKEIKHFTPTIENVFEEVNSYCKPIRNEIILFGGPNSGLSEGVKICTAFFKSIDLGVSSTLILPESYRNRKGLGPGHLSIRDLYPEHYHARDEPREAQQMWILMAYDSIGKLLRGEIESDVGNEPIVIYERSPGCVNTFNRAYGISTFPLNDLHKPHDSNRLDIHISPEDNEYAFTMANDRRSYSSDTQKAYKQTYELYEKYSHLEYPNKVIVKNDF</sequence>
<dbReference type="EMBL" id="CAJVQC010075003">
    <property type="protein sequence ID" value="CAG8813496.1"/>
    <property type="molecule type" value="Genomic_DNA"/>
</dbReference>
<gene>
    <name evidence="1" type="ORF">RPERSI_LOCUS23780</name>
</gene>